<dbReference type="Proteomes" id="UP000030758">
    <property type="component" value="Unassembled WGS sequence"/>
</dbReference>
<sequence length="97" mass="10989">MIWGRPPSCHFVRRAMQQLSCTLNDESVDESCLCDDCKLHSRTNGQQLTDGKSSGTQLTMGEEKIDQSVKRKTCRLNEPDQKDNDLTSKHNSEDSMI</sequence>
<feature type="compositionally biased region" description="Polar residues" evidence="1">
    <location>
        <begin position="42"/>
        <end position="59"/>
    </location>
</feature>
<evidence type="ECO:0000313" key="4">
    <source>
        <dbReference type="Proteomes" id="UP000030764"/>
    </source>
</evidence>
<organism evidence="2 4">
    <name type="scientific">Trichuris suis</name>
    <name type="common">pig whipworm</name>
    <dbReference type="NCBI Taxonomy" id="68888"/>
    <lineage>
        <taxon>Eukaryota</taxon>
        <taxon>Metazoa</taxon>
        <taxon>Ecdysozoa</taxon>
        <taxon>Nematoda</taxon>
        <taxon>Enoplea</taxon>
        <taxon>Dorylaimia</taxon>
        <taxon>Trichinellida</taxon>
        <taxon>Trichuridae</taxon>
        <taxon>Trichuris</taxon>
    </lineage>
</organism>
<evidence type="ECO:0000256" key="1">
    <source>
        <dbReference type="SAM" id="MobiDB-lite"/>
    </source>
</evidence>
<dbReference type="AlphaFoldDB" id="A0A085LWM8"/>
<protein>
    <submittedName>
        <fullName evidence="2">Uncharacterized protein</fullName>
    </submittedName>
</protein>
<keyword evidence="4" id="KW-1185">Reference proteome</keyword>
<dbReference type="EMBL" id="KL367554">
    <property type="protein sequence ID" value="KFD64559.1"/>
    <property type="molecule type" value="Genomic_DNA"/>
</dbReference>
<evidence type="ECO:0000313" key="3">
    <source>
        <dbReference type="EMBL" id="KFD64559.1"/>
    </source>
</evidence>
<reference evidence="2 4" key="1">
    <citation type="journal article" date="2014" name="Nat. Genet.">
        <title>Genome and transcriptome of the porcine whipworm Trichuris suis.</title>
        <authorList>
            <person name="Jex A.R."/>
            <person name="Nejsum P."/>
            <person name="Schwarz E.M."/>
            <person name="Hu L."/>
            <person name="Young N.D."/>
            <person name="Hall R.S."/>
            <person name="Korhonen P.K."/>
            <person name="Liao S."/>
            <person name="Thamsborg S."/>
            <person name="Xia J."/>
            <person name="Xu P."/>
            <person name="Wang S."/>
            <person name="Scheerlinck J.P."/>
            <person name="Hofmann A."/>
            <person name="Sternberg P.W."/>
            <person name="Wang J."/>
            <person name="Gasser R.B."/>
        </authorList>
    </citation>
    <scope>NUCLEOTIDE SEQUENCE [LARGE SCALE GENOMIC DNA]</scope>
    <source>
        <strain evidence="3">DCEP-RM93F</strain>
        <strain evidence="2">DCEP-RM93M</strain>
    </source>
</reference>
<proteinExistence type="predicted"/>
<name>A0A085LWM8_9BILA</name>
<dbReference type="EMBL" id="KL363272">
    <property type="protein sequence ID" value="KFD49374.1"/>
    <property type="molecule type" value="Genomic_DNA"/>
</dbReference>
<accession>A0A085LWM8</accession>
<evidence type="ECO:0000313" key="2">
    <source>
        <dbReference type="EMBL" id="KFD49374.1"/>
    </source>
</evidence>
<feature type="compositionally biased region" description="Basic and acidic residues" evidence="1">
    <location>
        <begin position="61"/>
        <end position="97"/>
    </location>
</feature>
<gene>
    <name evidence="2" type="ORF">M513_09737</name>
    <name evidence="3" type="ORF">M514_09737</name>
</gene>
<feature type="region of interest" description="Disordered" evidence="1">
    <location>
        <begin position="42"/>
        <end position="97"/>
    </location>
</feature>
<dbReference type="Proteomes" id="UP000030764">
    <property type="component" value="Unassembled WGS sequence"/>
</dbReference>